<keyword evidence="2 4" id="KW-0807">Transducer</keyword>
<dbReference type="Pfam" id="PF00015">
    <property type="entry name" value="MCPsignal"/>
    <property type="match status" value="1"/>
</dbReference>
<evidence type="ECO:0000256" key="5">
    <source>
        <dbReference type="SAM" id="MobiDB-lite"/>
    </source>
</evidence>
<protein>
    <submittedName>
        <fullName evidence="9">HAMP domain-containing protein</fullName>
    </submittedName>
</protein>
<dbReference type="Gene3D" id="1.10.287.950">
    <property type="entry name" value="Methyl-accepting chemotaxis protein"/>
    <property type="match status" value="1"/>
</dbReference>
<feature type="transmembrane region" description="Helical" evidence="6">
    <location>
        <begin position="200"/>
        <end position="221"/>
    </location>
</feature>
<keyword evidence="1" id="KW-0488">Methylation</keyword>
<dbReference type="InterPro" id="IPR004090">
    <property type="entry name" value="Chemotax_Me-accpt_rcpt"/>
</dbReference>
<feature type="domain" description="HAMP" evidence="8">
    <location>
        <begin position="222"/>
        <end position="274"/>
    </location>
</feature>
<keyword evidence="6" id="KW-0472">Membrane</keyword>
<dbReference type="GO" id="GO:0006935">
    <property type="term" value="P:chemotaxis"/>
    <property type="evidence" value="ECO:0007669"/>
    <property type="project" value="InterPro"/>
</dbReference>
<dbReference type="GO" id="GO:0007165">
    <property type="term" value="P:signal transduction"/>
    <property type="evidence" value="ECO:0007669"/>
    <property type="project" value="UniProtKB-KW"/>
</dbReference>
<organism evidence="9 10">
    <name type="scientific">Dyella choica</name>
    <dbReference type="NCBI Taxonomy" id="1927959"/>
    <lineage>
        <taxon>Bacteria</taxon>
        <taxon>Pseudomonadati</taxon>
        <taxon>Pseudomonadota</taxon>
        <taxon>Gammaproteobacteria</taxon>
        <taxon>Lysobacterales</taxon>
        <taxon>Rhodanobacteraceae</taxon>
        <taxon>Dyella</taxon>
    </lineage>
</organism>
<evidence type="ECO:0000259" key="7">
    <source>
        <dbReference type="PROSITE" id="PS50111"/>
    </source>
</evidence>
<dbReference type="PANTHER" id="PTHR43531">
    <property type="entry name" value="PROTEIN ICFG"/>
    <property type="match status" value="1"/>
</dbReference>
<dbReference type="Proteomes" id="UP000274358">
    <property type="component" value="Unassembled WGS sequence"/>
</dbReference>
<gene>
    <name evidence="9" type="ORF">EKH80_14200</name>
</gene>
<dbReference type="RefSeq" id="WP_126685434.1">
    <property type="nucleotide sequence ID" value="NZ_RYYV01000010.1"/>
</dbReference>
<dbReference type="PROSITE" id="PS50885">
    <property type="entry name" value="HAMP"/>
    <property type="match status" value="1"/>
</dbReference>
<dbReference type="GO" id="GO:0005886">
    <property type="term" value="C:plasma membrane"/>
    <property type="evidence" value="ECO:0007669"/>
    <property type="project" value="TreeGrafter"/>
</dbReference>
<dbReference type="AlphaFoldDB" id="A0A432M471"/>
<dbReference type="GO" id="GO:0004888">
    <property type="term" value="F:transmembrane signaling receptor activity"/>
    <property type="evidence" value="ECO:0007669"/>
    <property type="project" value="InterPro"/>
</dbReference>
<evidence type="ECO:0000256" key="6">
    <source>
        <dbReference type="SAM" id="Phobius"/>
    </source>
</evidence>
<sequence length="553" mass="58153">MIVRFRDLRIAVRLGLLGVILLAATVIVGLGGWRGLTRTHELQVRSATTAAQFAAAVDAARIAQVDFKKQVQEWKDLLLRGADAVSFKKYHEAFIAQAHAVDRDLAALKRQMSELGLDTRGVDSAIATHADLGTKYLAAIGHYDAKDEKSVHVVDALVVGIDRAPTAAIDGLVAEMKHEAEAASARIDEQSRAAFGEACMLLVSVVLSAMVAGAVLVWLLAYSITAPLGRAVKVAEAVAEGDLSTEIVAAGGDETGKLLCALAAMNGQLRNVVSVIRAGSTEISASTRQIASGNQDLSQRTSEQAAALEETASSMQSFTNSVNANATRARDASRLAKSASDIARQSGTAMSEAVGAMTQVQDVASRITEITETMDRIATQTHILALNASVEAARAGEAGKGFNIVAAEVQALARSSRTASSEIRALIEESVTIIENGTQIISRTESMVGKLLDSVADVTETVESIATLSMEQADGILQVNRAVRQMDEVTQNNAALVEEAAAAADTVQLRARSLVQSVEFFKLSSQETAHGSAVPGASQASTPMALRPRLEAA</sequence>
<dbReference type="SMART" id="SM00304">
    <property type="entry name" value="HAMP"/>
    <property type="match status" value="2"/>
</dbReference>
<evidence type="ECO:0000256" key="3">
    <source>
        <dbReference type="ARBA" id="ARBA00029447"/>
    </source>
</evidence>
<keyword evidence="6" id="KW-1133">Transmembrane helix</keyword>
<keyword evidence="10" id="KW-1185">Reference proteome</keyword>
<dbReference type="PROSITE" id="PS50111">
    <property type="entry name" value="CHEMOTAXIS_TRANSDUC_2"/>
    <property type="match status" value="1"/>
</dbReference>
<dbReference type="SMART" id="SM00283">
    <property type="entry name" value="MA"/>
    <property type="match status" value="1"/>
</dbReference>
<evidence type="ECO:0000313" key="10">
    <source>
        <dbReference type="Proteomes" id="UP000274358"/>
    </source>
</evidence>
<evidence type="ECO:0000259" key="8">
    <source>
        <dbReference type="PROSITE" id="PS50885"/>
    </source>
</evidence>
<reference evidence="9 10" key="1">
    <citation type="submission" date="2018-12" db="EMBL/GenBank/DDBJ databases">
        <title>Dyella dinghuensis sp. nov. DHOA06 and Dyella choica sp. nov. 4M-K27, isolated from forest soil.</title>
        <authorList>
            <person name="Qiu L.-H."/>
            <person name="Gao Z.-H."/>
        </authorList>
    </citation>
    <scope>NUCLEOTIDE SEQUENCE [LARGE SCALE GENOMIC DNA]</scope>
    <source>
        <strain evidence="9 10">4M-K27</strain>
    </source>
</reference>
<evidence type="ECO:0000313" key="9">
    <source>
        <dbReference type="EMBL" id="RUL73988.1"/>
    </source>
</evidence>
<name>A0A432M471_9GAMM</name>
<dbReference type="InterPro" id="IPR051310">
    <property type="entry name" value="MCP_chemotaxis"/>
</dbReference>
<dbReference type="EMBL" id="RYYV01000010">
    <property type="protein sequence ID" value="RUL73988.1"/>
    <property type="molecule type" value="Genomic_DNA"/>
</dbReference>
<dbReference type="OrthoDB" id="6052907at2"/>
<accession>A0A432M471</accession>
<dbReference type="PANTHER" id="PTHR43531:SF14">
    <property type="entry name" value="METHYL-ACCEPTING CHEMOTAXIS PROTEIN I-RELATED"/>
    <property type="match status" value="1"/>
</dbReference>
<evidence type="ECO:0000256" key="1">
    <source>
        <dbReference type="ARBA" id="ARBA00022481"/>
    </source>
</evidence>
<evidence type="ECO:0000256" key="4">
    <source>
        <dbReference type="PROSITE-ProRule" id="PRU00284"/>
    </source>
</evidence>
<dbReference type="InterPro" id="IPR003660">
    <property type="entry name" value="HAMP_dom"/>
</dbReference>
<dbReference type="CDD" id="cd06225">
    <property type="entry name" value="HAMP"/>
    <property type="match status" value="1"/>
</dbReference>
<feature type="transmembrane region" description="Helical" evidence="6">
    <location>
        <begin position="12"/>
        <end position="33"/>
    </location>
</feature>
<keyword evidence="6" id="KW-0812">Transmembrane</keyword>
<dbReference type="SUPFAM" id="SSF58104">
    <property type="entry name" value="Methyl-accepting chemotaxis protein (MCP) signaling domain"/>
    <property type="match status" value="1"/>
</dbReference>
<comment type="similarity">
    <text evidence="3">Belongs to the methyl-accepting chemotaxis (MCP) protein family.</text>
</comment>
<dbReference type="InterPro" id="IPR004089">
    <property type="entry name" value="MCPsignal_dom"/>
</dbReference>
<dbReference type="PRINTS" id="PR00260">
    <property type="entry name" value="CHEMTRNSDUCR"/>
</dbReference>
<evidence type="ECO:0000256" key="2">
    <source>
        <dbReference type="ARBA" id="ARBA00023224"/>
    </source>
</evidence>
<feature type="domain" description="Methyl-accepting transducer" evidence="7">
    <location>
        <begin position="279"/>
        <end position="508"/>
    </location>
</feature>
<proteinExistence type="inferred from homology"/>
<comment type="caution">
    <text evidence="9">The sequence shown here is derived from an EMBL/GenBank/DDBJ whole genome shotgun (WGS) entry which is preliminary data.</text>
</comment>
<dbReference type="Pfam" id="PF00672">
    <property type="entry name" value="HAMP"/>
    <property type="match status" value="1"/>
</dbReference>
<feature type="region of interest" description="Disordered" evidence="5">
    <location>
        <begin position="531"/>
        <end position="553"/>
    </location>
</feature>